<gene>
    <name evidence="5 9" type="primary">rny</name>
    <name evidence="9" type="ORF">C0601_05055</name>
</gene>
<feature type="domain" description="HD" evidence="8">
    <location>
        <begin position="334"/>
        <end position="427"/>
    </location>
</feature>
<dbReference type="SUPFAM" id="SSF109604">
    <property type="entry name" value="HD-domain/PDEase-like"/>
    <property type="match status" value="1"/>
</dbReference>
<evidence type="ECO:0000256" key="5">
    <source>
        <dbReference type="HAMAP-Rule" id="MF_00335"/>
    </source>
</evidence>
<dbReference type="NCBIfam" id="TIGR00277">
    <property type="entry name" value="HDIG"/>
    <property type="match status" value="1"/>
</dbReference>
<feature type="coiled-coil region" evidence="7">
    <location>
        <begin position="49"/>
        <end position="130"/>
    </location>
</feature>
<sequence length="518" mass="58360">MNVIIIYAGIGVLALIIGVLAGMFIASNKEKQKIRNSESQAAEIIKDAEKEARTRMKEADLEIKNKEITMKKELEKEFNRETREKKNEIAKTEKRIATREKKVDELLERLEKKEITLEKKGEELEIQKTQLADKTSKILSELENISKMTKDEAREILLTNLEKELGYEMSVKIREYEEKMHDAAQQKSKEILAYSMQKIAVDHVNESTVSVVQLPSDDMKGRIIGREGRNIRTLEALTGVNIIIDDTPEAVVLSSFNLLKREIARKTLEKLISDGRIHPARIEETFKKVSEDMEEELRKIGEDAAIQVGVMGLNKKLYPYIGKLKYRTSFGQNILDHSIEVATITAAMAAESGCNVKLAKRAAFLHDIGKSVDQEMEGTHVSIGVDILKKMGEKPEVLNAVEAHHGDAPFNSMEAVLVQTGDAISASRPGARYENIEAYIKRIEKLEEISLGFEGVEKTYALQAGREIRVIVDPGKIDDKILPKFSRDIAKQIEGEVDYPGEIKVVVLRETKAVDYAR</sequence>
<evidence type="ECO:0000256" key="7">
    <source>
        <dbReference type="SAM" id="Coils"/>
    </source>
</evidence>
<dbReference type="SMART" id="SM00322">
    <property type="entry name" value="KH"/>
    <property type="match status" value="1"/>
</dbReference>
<dbReference type="InterPro" id="IPR036612">
    <property type="entry name" value="KH_dom_type_1_sf"/>
</dbReference>
<dbReference type="InterPro" id="IPR006675">
    <property type="entry name" value="HDIG_dom"/>
</dbReference>
<comment type="function">
    <text evidence="5">Endoribonuclease that initiates mRNA decay.</text>
</comment>
<keyword evidence="5" id="KW-0472">Membrane</keyword>
<dbReference type="InterPro" id="IPR006674">
    <property type="entry name" value="HD_domain"/>
</dbReference>
<dbReference type="Proteomes" id="UP000234857">
    <property type="component" value="Unassembled WGS sequence"/>
</dbReference>
<accession>A0A2N5ZI69</accession>
<keyword evidence="3 5" id="KW-0378">Hydrolase</keyword>
<name>A0A2N5ZI69_MUIH1</name>
<proteinExistence type="inferred from homology"/>
<dbReference type="GO" id="GO:0004521">
    <property type="term" value="F:RNA endonuclease activity"/>
    <property type="evidence" value="ECO:0007669"/>
    <property type="project" value="UniProtKB-UniRule"/>
</dbReference>
<dbReference type="HAMAP" id="MF_00335">
    <property type="entry name" value="RNase_Y"/>
    <property type="match status" value="1"/>
</dbReference>
<evidence type="ECO:0000256" key="3">
    <source>
        <dbReference type="ARBA" id="ARBA00022801"/>
    </source>
</evidence>
<dbReference type="EC" id="3.1.-.-" evidence="5 6"/>
<evidence type="ECO:0000256" key="6">
    <source>
        <dbReference type="NCBIfam" id="TIGR03319"/>
    </source>
</evidence>
<evidence type="ECO:0000313" key="9">
    <source>
        <dbReference type="EMBL" id="PLX18390.1"/>
    </source>
</evidence>
<feature type="transmembrane region" description="Helical" evidence="5">
    <location>
        <begin position="6"/>
        <end position="26"/>
    </location>
</feature>
<dbReference type="Gene3D" id="1.10.3210.10">
    <property type="entry name" value="Hypothetical protein af1432"/>
    <property type="match status" value="1"/>
</dbReference>
<dbReference type="Pfam" id="PF00013">
    <property type="entry name" value="KH_1"/>
    <property type="match status" value="1"/>
</dbReference>
<dbReference type="Pfam" id="PF12072">
    <property type="entry name" value="RNase_Y_N"/>
    <property type="match status" value="1"/>
</dbReference>
<keyword evidence="7" id="KW-0175">Coiled coil</keyword>
<evidence type="ECO:0000313" key="10">
    <source>
        <dbReference type="Proteomes" id="UP000234857"/>
    </source>
</evidence>
<comment type="subcellular location">
    <subcellularLocation>
        <location evidence="5">Cell membrane</location>
        <topology evidence="5">Single-pass membrane protein</topology>
    </subcellularLocation>
</comment>
<reference evidence="9 10" key="1">
    <citation type="submission" date="2017-11" db="EMBL/GenBank/DDBJ databases">
        <title>Genome-resolved metagenomics identifies genetic mobility, metabolic interactions, and unexpected diversity in perchlorate-reducing communities.</title>
        <authorList>
            <person name="Barnum T.P."/>
            <person name="Figueroa I.A."/>
            <person name="Carlstrom C.I."/>
            <person name="Lucas L.N."/>
            <person name="Engelbrektson A.L."/>
            <person name="Coates J.D."/>
        </authorList>
    </citation>
    <scope>NUCLEOTIDE SEQUENCE [LARGE SCALE GENOMIC DNA]</scope>
    <source>
        <strain evidence="9">BM706</strain>
    </source>
</reference>
<dbReference type="NCBIfam" id="TIGR03319">
    <property type="entry name" value="RNase_Y"/>
    <property type="match status" value="1"/>
</dbReference>
<dbReference type="InterPro" id="IPR004087">
    <property type="entry name" value="KH_dom"/>
</dbReference>
<comment type="caution">
    <text evidence="9">The sequence shown here is derived from an EMBL/GenBank/DDBJ whole genome shotgun (WGS) entry which is preliminary data.</text>
</comment>
<keyword evidence="1 5" id="KW-0540">Nuclease</keyword>
<dbReference type="PANTHER" id="PTHR12826">
    <property type="entry name" value="RIBONUCLEASE Y"/>
    <property type="match status" value="1"/>
</dbReference>
<dbReference type="EMBL" id="PKTG01000064">
    <property type="protein sequence ID" value="PLX18390.1"/>
    <property type="molecule type" value="Genomic_DNA"/>
</dbReference>
<evidence type="ECO:0000259" key="8">
    <source>
        <dbReference type="PROSITE" id="PS51831"/>
    </source>
</evidence>
<keyword evidence="4 5" id="KW-0694">RNA-binding</keyword>
<evidence type="ECO:0000256" key="2">
    <source>
        <dbReference type="ARBA" id="ARBA00022759"/>
    </source>
</evidence>
<evidence type="ECO:0000256" key="1">
    <source>
        <dbReference type="ARBA" id="ARBA00022722"/>
    </source>
</evidence>
<keyword evidence="2 5" id="KW-0255">Endonuclease</keyword>
<dbReference type="SUPFAM" id="SSF54791">
    <property type="entry name" value="Eukaryotic type KH-domain (KH-domain type I)"/>
    <property type="match status" value="1"/>
</dbReference>
<evidence type="ECO:0000256" key="4">
    <source>
        <dbReference type="ARBA" id="ARBA00022884"/>
    </source>
</evidence>
<keyword evidence="5" id="KW-1003">Cell membrane</keyword>
<dbReference type="PANTHER" id="PTHR12826:SF15">
    <property type="entry name" value="RIBONUCLEASE Y"/>
    <property type="match status" value="1"/>
</dbReference>
<protein>
    <recommendedName>
        <fullName evidence="5 6">Ribonuclease Y</fullName>
        <shortName evidence="5">RNase Y</shortName>
        <ecNumber evidence="5 6">3.1.-.-</ecNumber>
    </recommendedName>
</protein>
<dbReference type="InterPro" id="IPR003607">
    <property type="entry name" value="HD/PDEase_dom"/>
</dbReference>
<dbReference type="SMART" id="SM00471">
    <property type="entry name" value="HDc"/>
    <property type="match status" value="1"/>
</dbReference>
<keyword evidence="5" id="KW-1133">Transmembrane helix</keyword>
<dbReference type="GO" id="GO:0016787">
    <property type="term" value="F:hydrolase activity"/>
    <property type="evidence" value="ECO:0007669"/>
    <property type="project" value="UniProtKB-KW"/>
</dbReference>
<dbReference type="InterPro" id="IPR004088">
    <property type="entry name" value="KH_dom_type_1"/>
</dbReference>
<keyword evidence="5" id="KW-0812">Transmembrane</keyword>
<dbReference type="InterPro" id="IPR022711">
    <property type="entry name" value="RNase_Y_N"/>
</dbReference>
<dbReference type="PROSITE" id="PS51831">
    <property type="entry name" value="HD"/>
    <property type="match status" value="1"/>
</dbReference>
<dbReference type="InterPro" id="IPR017705">
    <property type="entry name" value="Ribonuclease_Y"/>
</dbReference>
<dbReference type="GO" id="GO:0005886">
    <property type="term" value="C:plasma membrane"/>
    <property type="evidence" value="ECO:0007669"/>
    <property type="project" value="UniProtKB-SubCell"/>
</dbReference>
<organism evidence="9 10">
    <name type="scientific">Muiribacterium halophilum</name>
    <dbReference type="NCBI Taxonomy" id="2053465"/>
    <lineage>
        <taxon>Bacteria</taxon>
        <taxon>Candidatus Muiribacteriota</taxon>
        <taxon>Candidatus Muiribacteriia</taxon>
        <taxon>Candidatus Muiribacteriales</taxon>
        <taxon>Candidatus Muiribacteriaceae</taxon>
        <taxon>Candidatus Muiribacterium</taxon>
    </lineage>
</organism>
<dbReference type="Pfam" id="PF01966">
    <property type="entry name" value="HD"/>
    <property type="match status" value="1"/>
</dbReference>
<dbReference type="CDD" id="cd00077">
    <property type="entry name" value="HDc"/>
    <property type="match status" value="1"/>
</dbReference>
<dbReference type="GO" id="GO:0006402">
    <property type="term" value="P:mRNA catabolic process"/>
    <property type="evidence" value="ECO:0007669"/>
    <property type="project" value="UniProtKB-UniRule"/>
</dbReference>
<dbReference type="PROSITE" id="PS50084">
    <property type="entry name" value="KH_TYPE_1"/>
    <property type="match status" value="1"/>
</dbReference>
<dbReference type="AlphaFoldDB" id="A0A2N5ZI69"/>
<dbReference type="CDD" id="cd22431">
    <property type="entry name" value="KH-I_RNaseY"/>
    <property type="match status" value="1"/>
</dbReference>
<dbReference type="Gene3D" id="3.30.1370.10">
    <property type="entry name" value="K Homology domain, type 1"/>
    <property type="match status" value="1"/>
</dbReference>
<dbReference type="GO" id="GO:0003723">
    <property type="term" value="F:RNA binding"/>
    <property type="evidence" value="ECO:0007669"/>
    <property type="project" value="UniProtKB-UniRule"/>
</dbReference>
<comment type="similarity">
    <text evidence="5">Belongs to the RNase Y family.</text>
</comment>